<dbReference type="InterPro" id="IPR002068">
    <property type="entry name" value="A-crystallin/Hsp20_dom"/>
</dbReference>
<protein>
    <submittedName>
        <fullName evidence="4">Uncharacterized protein</fullName>
    </submittedName>
</protein>
<dbReference type="Pfam" id="PF00011">
    <property type="entry name" value="HSP20"/>
    <property type="match status" value="1"/>
</dbReference>
<evidence type="ECO:0000259" key="3">
    <source>
        <dbReference type="PROSITE" id="PS51203"/>
    </source>
</evidence>
<dbReference type="SUPFAM" id="SSF49764">
    <property type="entry name" value="HSP20-like chaperones"/>
    <property type="match status" value="1"/>
</dbReference>
<gene>
    <name evidence="4" type="ORF">LCGC14_1167580</name>
</gene>
<comment type="caution">
    <text evidence="4">The sequence shown here is derived from an EMBL/GenBank/DDBJ whole genome shotgun (WGS) entry which is preliminary data.</text>
</comment>
<reference evidence="4" key="1">
    <citation type="journal article" date="2015" name="Nature">
        <title>Complex archaea that bridge the gap between prokaryotes and eukaryotes.</title>
        <authorList>
            <person name="Spang A."/>
            <person name="Saw J.H."/>
            <person name="Jorgensen S.L."/>
            <person name="Zaremba-Niedzwiedzka K."/>
            <person name="Martijn J."/>
            <person name="Lind A.E."/>
            <person name="van Eijk R."/>
            <person name="Schleper C."/>
            <person name="Guy L."/>
            <person name="Ettema T.J."/>
        </authorList>
    </citation>
    <scope>NUCLEOTIDE SEQUENCE</scope>
</reference>
<feature type="region of interest" description="Disordered" evidence="1">
    <location>
        <begin position="1"/>
        <end position="21"/>
    </location>
</feature>
<proteinExistence type="predicted"/>
<evidence type="ECO:0000256" key="1">
    <source>
        <dbReference type="SAM" id="MobiDB-lite"/>
    </source>
</evidence>
<evidence type="ECO:0000259" key="2">
    <source>
        <dbReference type="PROSITE" id="PS01031"/>
    </source>
</evidence>
<dbReference type="PROSITE" id="PS01031">
    <property type="entry name" value="SHSP"/>
    <property type="match status" value="1"/>
</dbReference>
<dbReference type="NCBIfam" id="NF041800">
    <property type="entry name" value="Hsp20"/>
    <property type="match status" value="1"/>
</dbReference>
<evidence type="ECO:0000313" key="4">
    <source>
        <dbReference type="EMBL" id="KKM97483.1"/>
    </source>
</evidence>
<dbReference type="EMBL" id="LAZR01005743">
    <property type="protein sequence ID" value="KKM97483.1"/>
    <property type="molecule type" value="Genomic_DNA"/>
</dbReference>
<dbReference type="CDD" id="cd06464">
    <property type="entry name" value="ACD_sHsps-like"/>
    <property type="match status" value="1"/>
</dbReference>
<accession>A0A0F9LVP0</accession>
<name>A0A0F9LVP0_9ZZZZ</name>
<organism evidence="4">
    <name type="scientific">marine sediment metagenome</name>
    <dbReference type="NCBI Taxonomy" id="412755"/>
    <lineage>
        <taxon>unclassified sequences</taxon>
        <taxon>metagenomes</taxon>
        <taxon>ecological metagenomes</taxon>
    </lineage>
</organism>
<dbReference type="Gene3D" id="2.60.40.790">
    <property type="match status" value="1"/>
</dbReference>
<dbReference type="PROSITE" id="PS51203">
    <property type="entry name" value="CS"/>
    <property type="match status" value="1"/>
</dbReference>
<feature type="domain" description="SHSP" evidence="2">
    <location>
        <begin position="126"/>
        <end position="222"/>
    </location>
</feature>
<dbReference type="InterPro" id="IPR007052">
    <property type="entry name" value="CS_dom"/>
</dbReference>
<dbReference type="AlphaFoldDB" id="A0A0F9LVP0"/>
<sequence length="222" mass="25641">MKTPLTKKKSDEDDEEEDEESYDFFKAFGDPTKFFSNPNFIDPNKIIKSKHFKNLFKDIFEKIKHNLPPEFRNLSPEDIAKRFKNMDKSEFGFPFTYGFNINIGKNGMPTIDSFGNIKTKPYSGKPEVKQTREPMTEVNEQGDQIIVICEMPGVTRDDIELKATTHSITISTKTKSKGRNYYKEVDLPSAINSDYARARYTNGILEVTLKKIDEQQKNIKVD</sequence>
<feature type="compositionally biased region" description="Acidic residues" evidence="1">
    <location>
        <begin position="12"/>
        <end position="21"/>
    </location>
</feature>
<feature type="domain" description="CS" evidence="3">
    <location>
        <begin position="131"/>
        <end position="222"/>
    </location>
</feature>
<dbReference type="InterPro" id="IPR008978">
    <property type="entry name" value="HSP20-like_chaperone"/>
</dbReference>